<keyword evidence="2" id="KW-0456">Lyase</keyword>
<dbReference type="EMBL" id="FOBI01000001">
    <property type="protein sequence ID" value="SEK55281.1"/>
    <property type="molecule type" value="Genomic_DNA"/>
</dbReference>
<keyword evidence="4" id="KW-1185">Reference proteome</keyword>
<proteinExistence type="inferred from homology"/>
<organism evidence="3 4">
    <name type="scientific">Colwellia chukchiensis</name>
    <dbReference type="NCBI Taxonomy" id="641665"/>
    <lineage>
        <taxon>Bacteria</taxon>
        <taxon>Pseudomonadati</taxon>
        <taxon>Pseudomonadota</taxon>
        <taxon>Gammaproteobacteria</taxon>
        <taxon>Alteromonadales</taxon>
        <taxon>Colwelliaceae</taxon>
        <taxon>Colwellia</taxon>
    </lineage>
</organism>
<dbReference type="Proteomes" id="UP000199297">
    <property type="component" value="Unassembled WGS sequence"/>
</dbReference>
<evidence type="ECO:0000256" key="2">
    <source>
        <dbReference type="ARBA" id="ARBA00023239"/>
    </source>
</evidence>
<dbReference type="PANTHER" id="PTHR11941:SF54">
    <property type="entry name" value="ENOYL-COA HYDRATASE, MITOCHONDRIAL"/>
    <property type="match status" value="1"/>
</dbReference>
<comment type="similarity">
    <text evidence="1">Belongs to the enoyl-CoA hydratase/isomerase family.</text>
</comment>
<reference evidence="4" key="1">
    <citation type="submission" date="2016-10" db="EMBL/GenBank/DDBJ databases">
        <authorList>
            <person name="Varghese N."/>
            <person name="Submissions S."/>
        </authorList>
    </citation>
    <scope>NUCLEOTIDE SEQUENCE [LARGE SCALE GENOMIC DNA]</scope>
    <source>
        <strain evidence="4">CGMCC 1.9127</strain>
    </source>
</reference>
<dbReference type="SUPFAM" id="SSF52096">
    <property type="entry name" value="ClpP/crotonase"/>
    <property type="match status" value="1"/>
</dbReference>
<dbReference type="Gene3D" id="1.10.12.10">
    <property type="entry name" value="Lyase 2-enoyl-coa Hydratase, Chain A, domain 2"/>
    <property type="match status" value="1"/>
</dbReference>
<dbReference type="Pfam" id="PF00378">
    <property type="entry name" value="ECH_1"/>
    <property type="match status" value="1"/>
</dbReference>
<dbReference type="InterPro" id="IPR029045">
    <property type="entry name" value="ClpP/crotonase-like_dom_sf"/>
</dbReference>
<dbReference type="FunFam" id="3.90.226.10:FF:000009">
    <property type="entry name" value="Carnitinyl-CoA dehydratase"/>
    <property type="match status" value="1"/>
</dbReference>
<dbReference type="CDD" id="cd06558">
    <property type="entry name" value="crotonase-like"/>
    <property type="match status" value="1"/>
</dbReference>
<dbReference type="AlphaFoldDB" id="A0A1H7HYC7"/>
<evidence type="ECO:0000256" key="1">
    <source>
        <dbReference type="ARBA" id="ARBA00005254"/>
    </source>
</evidence>
<sequence>MSEFLHVSTKGQVLEIILDKPKGNAIDAKLSREMGQVFAQFRDDPKLRVAILTGAGEKFFCGGWDLNAIADGEEYTGDFGEGGFGGFPEMDSLLKPVICAVNGYALGAGFEMLLNADFVVASDNAQFWLPEAQVGVAPDIASFVLPKIMPRVKAMEILLTGKRLSANDAADLGLVNTVVPQAELLAHAHSLADKIMQSAPLSVAAIKEVVRETEKLSFAESYQALRAGKWPEFEKMLASSDATEGAIAHQERRAPKWRGC</sequence>
<dbReference type="GO" id="GO:0016829">
    <property type="term" value="F:lyase activity"/>
    <property type="evidence" value="ECO:0007669"/>
    <property type="project" value="UniProtKB-KW"/>
</dbReference>
<evidence type="ECO:0000313" key="4">
    <source>
        <dbReference type="Proteomes" id="UP000199297"/>
    </source>
</evidence>
<dbReference type="InterPro" id="IPR014748">
    <property type="entry name" value="Enoyl-CoA_hydra_C"/>
</dbReference>
<dbReference type="PANTHER" id="PTHR11941">
    <property type="entry name" value="ENOYL-COA HYDRATASE-RELATED"/>
    <property type="match status" value="1"/>
</dbReference>
<dbReference type="GO" id="GO:0006635">
    <property type="term" value="P:fatty acid beta-oxidation"/>
    <property type="evidence" value="ECO:0007669"/>
    <property type="project" value="TreeGrafter"/>
</dbReference>
<dbReference type="STRING" id="641665.GCA_002104455_00062"/>
<dbReference type="InterPro" id="IPR001753">
    <property type="entry name" value="Enoyl-CoA_hydra/iso"/>
</dbReference>
<dbReference type="Gene3D" id="3.90.226.10">
    <property type="entry name" value="2-enoyl-CoA Hydratase, Chain A, domain 1"/>
    <property type="match status" value="1"/>
</dbReference>
<gene>
    <name evidence="3" type="ORF">SAMN05216262_101644</name>
</gene>
<dbReference type="RefSeq" id="WP_085282103.1">
    <property type="nucleotide sequence ID" value="NZ_FOBI01000001.1"/>
</dbReference>
<dbReference type="OrthoDB" id="9775794at2"/>
<evidence type="ECO:0000313" key="3">
    <source>
        <dbReference type="EMBL" id="SEK55281.1"/>
    </source>
</evidence>
<accession>A0A1H7HYC7</accession>
<protein>
    <submittedName>
        <fullName evidence="3">Crotonobetainyl-CoA hydratase</fullName>
    </submittedName>
</protein>
<name>A0A1H7HYC7_9GAMM</name>